<dbReference type="PANTHER" id="PTHR33736">
    <property type="entry name" value="F-BOX PROTEIN-RELATED"/>
    <property type="match status" value="1"/>
</dbReference>
<evidence type="ECO:0000256" key="1">
    <source>
        <dbReference type="SAM" id="Phobius"/>
    </source>
</evidence>
<feature type="transmembrane region" description="Helical" evidence="1">
    <location>
        <begin position="326"/>
        <end position="348"/>
    </location>
</feature>
<dbReference type="InterPro" id="IPR045283">
    <property type="entry name" value="AT3G44326-like"/>
</dbReference>
<protein>
    <recommendedName>
        <fullName evidence="4">F-box protein</fullName>
    </recommendedName>
</protein>
<dbReference type="PANTHER" id="PTHR33736:SF13">
    <property type="entry name" value="OS11G0155100 PROTEIN"/>
    <property type="match status" value="1"/>
</dbReference>
<dbReference type="EMBL" id="JAXIOK010000012">
    <property type="protein sequence ID" value="KAK4757421.1"/>
    <property type="molecule type" value="Genomic_DNA"/>
</dbReference>
<evidence type="ECO:0008006" key="4">
    <source>
        <dbReference type="Google" id="ProtNLM"/>
    </source>
</evidence>
<proteinExistence type="predicted"/>
<keyword evidence="3" id="KW-1185">Reference proteome</keyword>
<sequence>MCTPASSTLTQSSPPAAVAAYADATTDVLPIDILQFHILTRLDGPTLAAASCASTQLRQLSAPDTMWAGVCRSTWPSTNDPRLLELISAFPGGHRSFFSDSYPHLAVSGQDSVDAGSLAPAEIISCVDIRHRGKLIFSKAVATETTTAWFKCSPFRVDMLDPKEVVSTPVPYPDTDHACGQLGDCLTLSWIVVDPAGQRAANVSSRRSVSVIRHWLSGEVHARFAAVLPGDRRSSSKFVECGVVVICGGCRGEDLQVREVSLQVENMDGKFLNGRESLGILRRALAARRRTPPGGCSEGDEGRRMHEEFQRMKMERKERRMRAEGALDMICAASGLFFLMVPLVLWVLTFCR</sequence>
<dbReference type="AlphaFoldDB" id="A0AAN7K0D0"/>
<dbReference type="Gene3D" id="1.20.1280.50">
    <property type="match status" value="1"/>
</dbReference>
<keyword evidence="1" id="KW-1133">Transmembrane helix</keyword>
<keyword evidence="1" id="KW-0472">Membrane</keyword>
<dbReference type="InterPro" id="IPR036047">
    <property type="entry name" value="F-box-like_dom_sf"/>
</dbReference>
<reference evidence="2 3" key="1">
    <citation type="journal article" date="2023" name="Hortic Res">
        <title>Pangenome of water caltrop reveals structural variations and asymmetric subgenome divergence after allopolyploidization.</title>
        <authorList>
            <person name="Zhang X."/>
            <person name="Chen Y."/>
            <person name="Wang L."/>
            <person name="Yuan Y."/>
            <person name="Fang M."/>
            <person name="Shi L."/>
            <person name="Lu R."/>
            <person name="Comes H.P."/>
            <person name="Ma Y."/>
            <person name="Chen Y."/>
            <person name="Huang G."/>
            <person name="Zhou Y."/>
            <person name="Zheng Z."/>
            <person name="Qiu Y."/>
        </authorList>
    </citation>
    <scope>NUCLEOTIDE SEQUENCE [LARGE SCALE GENOMIC DNA]</scope>
    <source>
        <tissue evidence="2">Roots</tissue>
    </source>
</reference>
<dbReference type="Proteomes" id="UP001345219">
    <property type="component" value="Chromosome 15"/>
</dbReference>
<comment type="caution">
    <text evidence="2">The sequence shown here is derived from an EMBL/GenBank/DDBJ whole genome shotgun (WGS) entry which is preliminary data.</text>
</comment>
<gene>
    <name evidence="2" type="ORF">SAY87_018722</name>
</gene>
<evidence type="ECO:0000313" key="2">
    <source>
        <dbReference type="EMBL" id="KAK4757421.1"/>
    </source>
</evidence>
<dbReference type="SUPFAM" id="SSF81383">
    <property type="entry name" value="F-box domain"/>
    <property type="match status" value="1"/>
</dbReference>
<evidence type="ECO:0000313" key="3">
    <source>
        <dbReference type="Proteomes" id="UP001345219"/>
    </source>
</evidence>
<name>A0AAN7K0D0_9MYRT</name>
<accession>A0AAN7K0D0</accession>
<organism evidence="2 3">
    <name type="scientific">Trapa incisa</name>
    <dbReference type="NCBI Taxonomy" id="236973"/>
    <lineage>
        <taxon>Eukaryota</taxon>
        <taxon>Viridiplantae</taxon>
        <taxon>Streptophyta</taxon>
        <taxon>Embryophyta</taxon>
        <taxon>Tracheophyta</taxon>
        <taxon>Spermatophyta</taxon>
        <taxon>Magnoliopsida</taxon>
        <taxon>eudicotyledons</taxon>
        <taxon>Gunneridae</taxon>
        <taxon>Pentapetalae</taxon>
        <taxon>rosids</taxon>
        <taxon>malvids</taxon>
        <taxon>Myrtales</taxon>
        <taxon>Lythraceae</taxon>
        <taxon>Trapa</taxon>
    </lineage>
</organism>
<keyword evidence="1" id="KW-0812">Transmembrane</keyword>